<accession>A0A5N4AJ60</accession>
<dbReference type="EMBL" id="VVIM01000006">
    <property type="protein sequence ID" value="KAB0797326.1"/>
    <property type="molecule type" value="Genomic_DNA"/>
</dbReference>
<protein>
    <submittedName>
        <fullName evidence="2">Uncharacterized protein</fullName>
    </submittedName>
</protein>
<sequence>MKTKPFLGINVDGNAVLYMVVPEPQGHQVNSQRKCELTKNMITPFDDFVYLLNNVILGDEPSIEDFILLIGTIVAFVAFILWCCFPIAPKESQTPLHYEAKDYQIKSNPLFCKKED</sequence>
<gene>
    <name evidence="2" type="ORF">PPYR_08320</name>
</gene>
<evidence type="ECO:0000313" key="3">
    <source>
        <dbReference type="Proteomes" id="UP000327044"/>
    </source>
</evidence>
<keyword evidence="1" id="KW-0472">Membrane</keyword>
<reference evidence="2 3" key="1">
    <citation type="journal article" date="2018" name="Elife">
        <title>Firefly genomes illuminate parallel origins of bioluminescence in beetles.</title>
        <authorList>
            <person name="Fallon T.R."/>
            <person name="Lower S.E."/>
            <person name="Chang C.H."/>
            <person name="Bessho-Uehara M."/>
            <person name="Martin G.J."/>
            <person name="Bewick A.J."/>
            <person name="Behringer M."/>
            <person name="Debat H.J."/>
            <person name="Wong I."/>
            <person name="Day J.C."/>
            <person name="Suvorov A."/>
            <person name="Silva C.J."/>
            <person name="Stanger-Hall K.F."/>
            <person name="Hall D.W."/>
            <person name="Schmitz R.J."/>
            <person name="Nelson D.R."/>
            <person name="Lewis S.M."/>
            <person name="Shigenobu S."/>
            <person name="Bybee S.M."/>
            <person name="Larracuente A.M."/>
            <person name="Oba Y."/>
            <person name="Weng J.K."/>
        </authorList>
    </citation>
    <scope>NUCLEOTIDE SEQUENCE [LARGE SCALE GENOMIC DNA]</scope>
    <source>
        <strain evidence="2">1611_PpyrPB1</strain>
        <tissue evidence="2">Whole body</tissue>
    </source>
</reference>
<evidence type="ECO:0000256" key="1">
    <source>
        <dbReference type="SAM" id="Phobius"/>
    </source>
</evidence>
<dbReference type="AlphaFoldDB" id="A0A5N4AJ60"/>
<proteinExistence type="predicted"/>
<dbReference type="OrthoDB" id="6344485at2759"/>
<comment type="caution">
    <text evidence="2">The sequence shown here is derived from an EMBL/GenBank/DDBJ whole genome shotgun (WGS) entry which is preliminary data.</text>
</comment>
<dbReference type="InParanoid" id="A0A5N4AJ60"/>
<name>A0A5N4AJ60_PHOPY</name>
<dbReference type="Proteomes" id="UP000327044">
    <property type="component" value="Unassembled WGS sequence"/>
</dbReference>
<keyword evidence="3" id="KW-1185">Reference proteome</keyword>
<evidence type="ECO:0000313" key="2">
    <source>
        <dbReference type="EMBL" id="KAB0797326.1"/>
    </source>
</evidence>
<keyword evidence="1" id="KW-1133">Transmembrane helix</keyword>
<organism evidence="2 3">
    <name type="scientific">Photinus pyralis</name>
    <name type="common">Common eastern firefly</name>
    <name type="synonym">Lampyris pyralis</name>
    <dbReference type="NCBI Taxonomy" id="7054"/>
    <lineage>
        <taxon>Eukaryota</taxon>
        <taxon>Metazoa</taxon>
        <taxon>Ecdysozoa</taxon>
        <taxon>Arthropoda</taxon>
        <taxon>Hexapoda</taxon>
        <taxon>Insecta</taxon>
        <taxon>Pterygota</taxon>
        <taxon>Neoptera</taxon>
        <taxon>Endopterygota</taxon>
        <taxon>Coleoptera</taxon>
        <taxon>Polyphaga</taxon>
        <taxon>Elateriformia</taxon>
        <taxon>Elateroidea</taxon>
        <taxon>Lampyridae</taxon>
        <taxon>Lampyrinae</taxon>
        <taxon>Photinus</taxon>
    </lineage>
</organism>
<feature type="transmembrane region" description="Helical" evidence="1">
    <location>
        <begin position="66"/>
        <end position="88"/>
    </location>
</feature>
<keyword evidence="1" id="KW-0812">Transmembrane</keyword>